<dbReference type="Proteomes" id="UP000559027">
    <property type="component" value="Unassembled WGS sequence"/>
</dbReference>
<dbReference type="CDD" id="cd02440">
    <property type="entry name" value="AdoMet_MTases"/>
    <property type="match status" value="1"/>
</dbReference>
<evidence type="ECO:0000313" key="1">
    <source>
        <dbReference type="EMBL" id="KAF5361970.1"/>
    </source>
</evidence>
<evidence type="ECO:0008006" key="3">
    <source>
        <dbReference type="Google" id="ProtNLM"/>
    </source>
</evidence>
<proteinExistence type="predicted"/>
<keyword evidence="2" id="KW-1185">Reference proteome</keyword>
<organism evidence="1 2">
    <name type="scientific">Leucocoprinus leucothites</name>
    <dbReference type="NCBI Taxonomy" id="201217"/>
    <lineage>
        <taxon>Eukaryota</taxon>
        <taxon>Fungi</taxon>
        <taxon>Dikarya</taxon>
        <taxon>Basidiomycota</taxon>
        <taxon>Agaricomycotina</taxon>
        <taxon>Agaricomycetes</taxon>
        <taxon>Agaricomycetidae</taxon>
        <taxon>Agaricales</taxon>
        <taxon>Agaricineae</taxon>
        <taxon>Agaricaceae</taxon>
        <taxon>Leucocoprinus</taxon>
    </lineage>
</organism>
<dbReference type="PANTHER" id="PTHR43591">
    <property type="entry name" value="METHYLTRANSFERASE"/>
    <property type="match status" value="1"/>
</dbReference>
<dbReference type="Pfam" id="PF13489">
    <property type="entry name" value="Methyltransf_23"/>
    <property type="match status" value="1"/>
</dbReference>
<sequence length="304" mass="35001">MDEKPQEHYKLPHDTQELNRLDVQHKMWKLMVGGLYPSELDSVVGQLMTRSQPKIMDVGCGSGIWAIEMAERFPQAQIVGIDITPLKHGPTPPNFIFKQLNLAEGLPIEYTSQFDIVHCRCVCQHVREPQILVNDIVRCAKHKGLVLIPDGEWIGFDEYRRPLVPFVYNRNLSMEENVTNTRKVSSYAGWLMLFGKATRSPKYQLPNVLLQNTGRVRDIIFRELWAPTGWAGKGLAHGEEIGKITRLNMKEFFKTSMVTIIDQGVPLPVVEAWRERAMEELDERRHNVWYYTSAIVSETSRSRL</sequence>
<gene>
    <name evidence="1" type="ORF">D9756_002323</name>
</gene>
<dbReference type="OrthoDB" id="2013972at2759"/>
<dbReference type="Gene3D" id="3.40.50.150">
    <property type="entry name" value="Vaccinia Virus protein VP39"/>
    <property type="match status" value="1"/>
</dbReference>
<dbReference type="EMBL" id="JAACJO010000002">
    <property type="protein sequence ID" value="KAF5361970.1"/>
    <property type="molecule type" value="Genomic_DNA"/>
</dbReference>
<reference evidence="1 2" key="1">
    <citation type="journal article" date="2020" name="ISME J.">
        <title>Uncovering the hidden diversity of litter-decomposition mechanisms in mushroom-forming fungi.</title>
        <authorList>
            <person name="Floudas D."/>
            <person name="Bentzer J."/>
            <person name="Ahren D."/>
            <person name="Johansson T."/>
            <person name="Persson P."/>
            <person name="Tunlid A."/>
        </authorList>
    </citation>
    <scope>NUCLEOTIDE SEQUENCE [LARGE SCALE GENOMIC DNA]</scope>
    <source>
        <strain evidence="1 2">CBS 146.42</strain>
    </source>
</reference>
<evidence type="ECO:0000313" key="2">
    <source>
        <dbReference type="Proteomes" id="UP000559027"/>
    </source>
</evidence>
<dbReference type="SUPFAM" id="SSF53335">
    <property type="entry name" value="S-adenosyl-L-methionine-dependent methyltransferases"/>
    <property type="match status" value="1"/>
</dbReference>
<name>A0A8H5LLI4_9AGAR</name>
<dbReference type="InterPro" id="IPR029063">
    <property type="entry name" value="SAM-dependent_MTases_sf"/>
</dbReference>
<protein>
    <recommendedName>
        <fullName evidence="3">S-adenosyl-L-methionine-dependent methyltransferase</fullName>
    </recommendedName>
</protein>
<dbReference type="AlphaFoldDB" id="A0A8H5LLI4"/>
<accession>A0A8H5LLI4</accession>
<comment type="caution">
    <text evidence="1">The sequence shown here is derived from an EMBL/GenBank/DDBJ whole genome shotgun (WGS) entry which is preliminary data.</text>
</comment>